<evidence type="ECO:0000313" key="4">
    <source>
        <dbReference type="Proteomes" id="UP000631034"/>
    </source>
</evidence>
<dbReference type="Gene3D" id="3.40.50.300">
    <property type="entry name" value="P-loop containing nucleotide triphosphate hydrolases"/>
    <property type="match status" value="1"/>
</dbReference>
<dbReference type="PANTHER" id="PTHR39184:SF1">
    <property type="entry name" value="PBSX PHAGE TERMINASE LARGE SUBUNIT"/>
    <property type="match status" value="1"/>
</dbReference>
<dbReference type="Pfam" id="PF17288">
    <property type="entry name" value="Terminase_3C"/>
    <property type="match status" value="1"/>
</dbReference>
<protein>
    <submittedName>
        <fullName evidence="3">PBSX family phage terminase large subunit</fullName>
    </submittedName>
</protein>
<dbReference type="EMBL" id="JACZHT010000005">
    <property type="protein sequence ID" value="MBE1237484.1"/>
    <property type="molecule type" value="Genomic_DNA"/>
</dbReference>
<reference evidence="3" key="1">
    <citation type="submission" date="2020-10" db="EMBL/GenBank/DDBJ databases">
        <title>Genome sequence of the unusual species of purple photosynthetic bacteria, Phaeovibrio sulfidiphilus DSM 23193, type strain.</title>
        <authorList>
            <person name="Kyndt J.A."/>
            <person name="Meyer T.E."/>
        </authorList>
    </citation>
    <scope>NUCLEOTIDE SEQUENCE</scope>
    <source>
        <strain evidence="3">DSM 23193</strain>
    </source>
</reference>
<comment type="caution">
    <text evidence="3">The sequence shown here is derived from an EMBL/GenBank/DDBJ whole genome shotgun (WGS) entry which is preliminary data.</text>
</comment>
<accession>A0A8J6YW16</accession>
<evidence type="ECO:0000313" key="3">
    <source>
        <dbReference type="EMBL" id="MBE1237484.1"/>
    </source>
</evidence>
<dbReference type="RefSeq" id="WP_192534493.1">
    <property type="nucleotide sequence ID" value="NZ_JACZHT010000005.1"/>
</dbReference>
<dbReference type="InterPro" id="IPR035412">
    <property type="entry name" value="Terminase_L_N"/>
</dbReference>
<feature type="domain" description="Phage terminase large subunit N-terminal" evidence="1">
    <location>
        <begin position="47"/>
        <end position="236"/>
    </location>
</feature>
<organism evidence="3 4">
    <name type="scientific">Phaeovibrio sulfidiphilus</name>
    <dbReference type="NCBI Taxonomy" id="1220600"/>
    <lineage>
        <taxon>Bacteria</taxon>
        <taxon>Pseudomonadati</taxon>
        <taxon>Pseudomonadota</taxon>
        <taxon>Alphaproteobacteria</taxon>
        <taxon>Rhodospirillales</taxon>
        <taxon>Rhodospirillaceae</taxon>
        <taxon>Phaeovibrio</taxon>
    </lineage>
</organism>
<dbReference type="NCBIfam" id="TIGR01547">
    <property type="entry name" value="phage_term_2"/>
    <property type="match status" value="1"/>
</dbReference>
<name>A0A8J6YW16_9PROT</name>
<gene>
    <name evidence="3" type="ORF">IHV25_07465</name>
</gene>
<evidence type="ECO:0000259" key="2">
    <source>
        <dbReference type="Pfam" id="PF17288"/>
    </source>
</evidence>
<dbReference type="InterPro" id="IPR052380">
    <property type="entry name" value="Viral_DNA_packaging_terminase"/>
</dbReference>
<dbReference type="Gene3D" id="3.30.420.280">
    <property type="match status" value="1"/>
</dbReference>
<dbReference type="Pfam" id="PF04466">
    <property type="entry name" value="Terminase_3"/>
    <property type="match status" value="1"/>
</dbReference>
<sequence>MEKHVPPDTDRIRDAVASGARLEAASSAPVQDPPVPPAFRPLFRPARYKVFYGGRGAAKSWAFARALVALSARTPCRVLCARELQVSIRESVHRLLCDQIDELGYGELFERKKSEIRSRAGGEFIFKGLRHNASEIKSLEGVDICWVEEAQSVSKNSWDLLVPTIRKEGSEIWVSFNPENPDDDTYRRFVRHPPENAIVVKVTWRDNPWFPETLRAEMETCRRTDPDAFAHIWEGEPKRISDAQVFRDRYVVEAFETPPVARFLHGADWGFARDPTVLVRAFTHEKRLYVDREAWGIGVELDRLPDLFDTIDTARHWPIRADSARPETIAHMKRRGFNISPAKKWPGSVEDGLAVLRGFETVVVHPRCVHTADEMRLYSYKVDRVSGAVLPVLADQNDHCIDALRYALDETIRNRTAIRINPALVSGPRPAARSDGRR</sequence>
<dbReference type="Proteomes" id="UP000631034">
    <property type="component" value="Unassembled WGS sequence"/>
</dbReference>
<dbReference type="AlphaFoldDB" id="A0A8J6YW16"/>
<dbReference type="InterPro" id="IPR006437">
    <property type="entry name" value="Phage_terminase_lsu"/>
</dbReference>
<feature type="domain" description="Phage terminase large subunit C-terminal" evidence="2">
    <location>
        <begin position="269"/>
        <end position="409"/>
    </location>
</feature>
<dbReference type="InterPro" id="IPR027417">
    <property type="entry name" value="P-loop_NTPase"/>
</dbReference>
<evidence type="ECO:0000259" key="1">
    <source>
        <dbReference type="Pfam" id="PF04466"/>
    </source>
</evidence>
<proteinExistence type="predicted"/>
<keyword evidence="4" id="KW-1185">Reference proteome</keyword>
<dbReference type="InterPro" id="IPR035413">
    <property type="entry name" value="Terminase_L_C"/>
</dbReference>
<dbReference type="PANTHER" id="PTHR39184">
    <property type="match status" value="1"/>
</dbReference>